<dbReference type="EMBL" id="CAJHCP010000004">
    <property type="protein sequence ID" value="CAD6529135.1"/>
    <property type="molecule type" value="Genomic_DNA"/>
</dbReference>
<evidence type="ECO:0000313" key="1">
    <source>
        <dbReference type="EMBL" id="CAD6529135.1"/>
    </source>
</evidence>
<name>A0ABM8NJU6_9BURK</name>
<keyword evidence="2" id="KW-1185">Reference proteome</keyword>
<protein>
    <submittedName>
        <fullName evidence="1">Uncharacterized protein</fullName>
    </submittedName>
</protein>
<reference evidence="1 2" key="1">
    <citation type="submission" date="2020-10" db="EMBL/GenBank/DDBJ databases">
        <authorList>
            <person name="Peeters C."/>
        </authorList>
    </citation>
    <scope>NUCLEOTIDE SEQUENCE [LARGE SCALE GENOMIC DNA]</scope>
    <source>
        <strain evidence="1 2">LMG 28140</strain>
    </source>
</reference>
<comment type="caution">
    <text evidence="1">The sequence shown here is derived from an EMBL/GenBank/DDBJ whole genome shotgun (WGS) entry which is preliminary data.</text>
</comment>
<proteinExistence type="predicted"/>
<evidence type="ECO:0000313" key="2">
    <source>
        <dbReference type="Proteomes" id="UP000598032"/>
    </source>
</evidence>
<accession>A0ABM8NJU6</accession>
<dbReference type="Proteomes" id="UP000598032">
    <property type="component" value="Unassembled WGS sequence"/>
</dbReference>
<gene>
    <name evidence="1" type="ORF">LMG28140_02239</name>
</gene>
<organism evidence="1 2">
    <name type="scientific">Paraburkholderia metrosideri</name>
    <dbReference type="NCBI Taxonomy" id="580937"/>
    <lineage>
        <taxon>Bacteria</taxon>
        <taxon>Pseudomonadati</taxon>
        <taxon>Pseudomonadota</taxon>
        <taxon>Betaproteobacteria</taxon>
        <taxon>Burkholderiales</taxon>
        <taxon>Burkholderiaceae</taxon>
        <taxon>Paraburkholderia</taxon>
    </lineage>
</organism>
<sequence length="68" mass="7518">MMITMVVRRRMVVRHRMAGLVPVMEGRMVAVTDLLLAKHRSTALVAPFLITTGIKANGCRKNTVIAIT</sequence>